<evidence type="ECO:0000313" key="2">
    <source>
        <dbReference type="EMBL" id="CAI2363671.1"/>
    </source>
</evidence>
<dbReference type="PROSITE" id="PS50989">
    <property type="entry name" value="COA_CT_CTER"/>
    <property type="match status" value="1"/>
</dbReference>
<name>A0AAD1UBN4_EUPCR</name>
<proteinExistence type="predicted"/>
<dbReference type="SUPFAM" id="SSF52096">
    <property type="entry name" value="ClpP/crotonase"/>
    <property type="match status" value="2"/>
</dbReference>
<comment type="caution">
    <text evidence="2">The sequence shown here is derived from an EMBL/GenBank/DDBJ whole genome shotgun (WGS) entry which is preliminary data.</text>
</comment>
<dbReference type="InterPro" id="IPR051047">
    <property type="entry name" value="AccD/PCCB"/>
</dbReference>
<gene>
    <name evidence="2" type="ORF">ECRASSUSDP1_LOCUS5007</name>
</gene>
<protein>
    <recommendedName>
        <fullName evidence="1">CoA carboxyltransferase C-terminal domain-containing protein</fullName>
    </recommendedName>
</protein>
<organism evidence="2 3">
    <name type="scientific">Euplotes crassus</name>
    <dbReference type="NCBI Taxonomy" id="5936"/>
    <lineage>
        <taxon>Eukaryota</taxon>
        <taxon>Sar</taxon>
        <taxon>Alveolata</taxon>
        <taxon>Ciliophora</taxon>
        <taxon>Intramacronucleata</taxon>
        <taxon>Spirotrichea</taxon>
        <taxon>Hypotrichia</taxon>
        <taxon>Euplotida</taxon>
        <taxon>Euplotidae</taxon>
        <taxon>Moneuplotes</taxon>
    </lineage>
</organism>
<dbReference type="EMBL" id="CAMPGE010004821">
    <property type="protein sequence ID" value="CAI2363671.1"/>
    <property type="molecule type" value="Genomic_DNA"/>
</dbReference>
<dbReference type="Proteomes" id="UP001295684">
    <property type="component" value="Unassembled WGS sequence"/>
</dbReference>
<dbReference type="GO" id="GO:0004658">
    <property type="term" value="F:propionyl-CoA carboxylase activity"/>
    <property type="evidence" value="ECO:0007669"/>
    <property type="project" value="TreeGrafter"/>
</dbReference>
<dbReference type="Gene3D" id="3.90.226.10">
    <property type="entry name" value="2-enoyl-CoA Hydratase, Chain A, domain 1"/>
    <property type="match status" value="3"/>
</dbReference>
<evidence type="ECO:0000313" key="3">
    <source>
        <dbReference type="Proteomes" id="UP001295684"/>
    </source>
</evidence>
<dbReference type="InterPro" id="IPR034733">
    <property type="entry name" value="AcCoA_carboxyl_beta"/>
</dbReference>
<dbReference type="PANTHER" id="PTHR43842">
    <property type="entry name" value="PROPIONYL-COA CARBOXYLASE BETA CHAIN"/>
    <property type="match status" value="1"/>
</dbReference>
<dbReference type="InterPro" id="IPR029045">
    <property type="entry name" value="ClpP/crotonase-like_dom_sf"/>
</dbReference>
<evidence type="ECO:0000259" key="1">
    <source>
        <dbReference type="PROSITE" id="PS50989"/>
    </source>
</evidence>
<reference evidence="2" key="1">
    <citation type="submission" date="2023-07" db="EMBL/GenBank/DDBJ databases">
        <authorList>
            <consortium name="AG Swart"/>
            <person name="Singh M."/>
            <person name="Singh A."/>
            <person name="Seah K."/>
            <person name="Emmerich C."/>
        </authorList>
    </citation>
    <scope>NUCLEOTIDE SEQUENCE</scope>
    <source>
        <strain evidence="2">DP1</strain>
    </source>
</reference>
<sequence>MSNFKFGRATSEIQCRYSIGRRAKKDNKKRVDHKLTVRERLDLLFDEGTFTEYDRYVVHKCNDFGIKKQKFDTDRVVTGHEKSMEELSMLSHKTSLFSEKVSKIKSQAMLVGARIIEENDSGSAKIQEGVLSLARYAEIFQRNVNSSGVIPQVLLIMGPCAGGAVTKSSVVIRNFKRYQAIASTRNLMSYLPSSNDELPPRREWALEDEANQASPDILNNIIPDDLNKHIIRSWCSKVVCMMLGYRFLDCRSEICLCMCCFNIRGVIFEDVPGFLSGTNQEYGGIIKHGAKLLYAFTECTTPKITDITRKGYRGAFDVMSCKRLSRDMSYAWPTAEISAMRAKGVVEIIFRCQNV</sequence>
<keyword evidence="3" id="KW-1185">Reference proteome</keyword>
<accession>A0AAD1UBN4</accession>
<dbReference type="InterPro" id="IPR011763">
    <property type="entry name" value="COA_CT_C"/>
</dbReference>
<dbReference type="AlphaFoldDB" id="A0AAD1UBN4"/>
<dbReference type="PANTHER" id="PTHR43842:SF2">
    <property type="entry name" value="PROPIONYL-COA CARBOXYLASE BETA CHAIN, MITOCHONDRIAL"/>
    <property type="match status" value="1"/>
</dbReference>
<feature type="domain" description="CoA carboxyltransferase C-terminal" evidence="1">
    <location>
        <begin position="256"/>
        <end position="355"/>
    </location>
</feature>
<dbReference type="Pfam" id="PF01039">
    <property type="entry name" value="Carboxyl_trans"/>
    <property type="match status" value="2"/>
</dbReference>